<evidence type="ECO:0000313" key="1">
    <source>
        <dbReference type="EMBL" id="AMU90493.1"/>
    </source>
</evidence>
<dbReference type="Proteomes" id="UP000076088">
    <property type="component" value="Chromosome"/>
</dbReference>
<name>A0AAC8Z221_SPHMC</name>
<dbReference type="AlphaFoldDB" id="A0AAC8Z221"/>
<dbReference type="EMBL" id="CP013344">
    <property type="protein sequence ID" value="AMU90493.1"/>
    <property type="molecule type" value="Genomic_DNA"/>
</dbReference>
<proteinExistence type="predicted"/>
<accession>A0AAC8Z221</accession>
<evidence type="ECO:0000313" key="2">
    <source>
        <dbReference type="Proteomes" id="UP000076088"/>
    </source>
</evidence>
<reference evidence="1 2" key="2">
    <citation type="journal article" date="2016" name="Genome Announc.">
        <title>Complete Genome Sequence of Sphingopyxis macrogoltabida Strain 203N (NBRC 111659), a Polyethylene Glycol Degrader.</title>
        <authorList>
            <person name="Ohtsubo Y."/>
            <person name="Nonoyama S."/>
            <person name="Nagata Y."/>
            <person name="Numata M."/>
            <person name="Tsuchikane K."/>
            <person name="Hosoyama A."/>
            <person name="Yamazoe A."/>
            <person name="Tsuda M."/>
            <person name="Fujita N."/>
            <person name="Kawai F."/>
        </authorList>
    </citation>
    <scope>NUCLEOTIDE SEQUENCE [LARGE SCALE GENOMIC DNA]</scope>
    <source>
        <strain evidence="1 2">203N</strain>
    </source>
</reference>
<reference evidence="2" key="1">
    <citation type="submission" date="2015-11" db="EMBL/GenBank/DDBJ databases">
        <title>Complete genome sequence of a polyethylene-glycol degrader Sphingopyxis macrogoltabida 203N (NBRC 111659).</title>
        <authorList>
            <person name="Yoshiyuki O."/>
            <person name="Shouta N."/>
            <person name="Nagata Y."/>
            <person name="Numata M."/>
            <person name="Tsuchikane K."/>
            <person name="Hosoyama A."/>
            <person name="Yamazoe A."/>
            <person name="Tsuda M."/>
            <person name="Fujita N."/>
            <person name="Kawai F."/>
        </authorList>
    </citation>
    <scope>NUCLEOTIDE SEQUENCE [LARGE SCALE GENOMIC DNA]</scope>
    <source>
        <strain evidence="2">203N</strain>
    </source>
</reference>
<sequence>MSIFRKRIGPWRATRDEALEDAVRTGNGSLDRYSEMIYLTVPADIISRYVEVQEVRPKLRAVG</sequence>
<protein>
    <submittedName>
        <fullName evidence="1">Uncharacterized protein</fullName>
    </submittedName>
</protein>
<gene>
    <name evidence="1" type="ORF">ATM17_15835</name>
</gene>
<keyword evidence="2" id="KW-1185">Reference proteome</keyword>
<organism evidence="1 2">
    <name type="scientific">Sphingopyxis macrogoltabida</name>
    <name type="common">Sphingomonas macrogoltabidus</name>
    <dbReference type="NCBI Taxonomy" id="33050"/>
    <lineage>
        <taxon>Bacteria</taxon>
        <taxon>Pseudomonadati</taxon>
        <taxon>Pseudomonadota</taxon>
        <taxon>Alphaproteobacteria</taxon>
        <taxon>Sphingomonadales</taxon>
        <taxon>Sphingomonadaceae</taxon>
        <taxon>Sphingopyxis</taxon>
    </lineage>
</organism>